<dbReference type="Pfam" id="PF08704">
    <property type="entry name" value="GCD14"/>
    <property type="match status" value="2"/>
</dbReference>
<evidence type="ECO:0000256" key="4">
    <source>
        <dbReference type="ARBA" id="ARBA00012796"/>
    </source>
</evidence>
<feature type="compositionally biased region" description="Basic and acidic residues" evidence="14">
    <location>
        <begin position="463"/>
        <end position="480"/>
    </location>
</feature>
<evidence type="ECO:0000256" key="14">
    <source>
        <dbReference type="SAM" id="MobiDB-lite"/>
    </source>
</evidence>
<dbReference type="SUPFAM" id="SSF53335">
    <property type="entry name" value="S-adenosyl-L-methionine-dependent methyltransferases"/>
    <property type="match status" value="1"/>
</dbReference>
<dbReference type="Pfam" id="PF01423">
    <property type="entry name" value="LSM"/>
    <property type="match status" value="1"/>
</dbReference>
<dbReference type="Gene3D" id="3.10.330.20">
    <property type="match status" value="1"/>
</dbReference>
<evidence type="ECO:0000256" key="5">
    <source>
        <dbReference type="ARBA" id="ARBA00015963"/>
    </source>
</evidence>
<dbReference type="SUPFAM" id="SSF50182">
    <property type="entry name" value="Sm-like ribonucleoproteins"/>
    <property type="match status" value="1"/>
</dbReference>
<keyword evidence="17" id="KW-1185">Reference proteome</keyword>
<feature type="compositionally biased region" description="Polar residues" evidence="14">
    <location>
        <begin position="389"/>
        <end position="398"/>
    </location>
</feature>
<comment type="similarity">
    <text evidence="3">Belongs to the snRNP core protein family.</text>
</comment>
<dbReference type="Gene3D" id="2.30.30.100">
    <property type="match status" value="1"/>
</dbReference>
<evidence type="ECO:0000256" key="2">
    <source>
        <dbReference type="ARBA" id="ARBA00004514"/>
    </source>
</evidence>
<evidence type="ECO:0000256" key="3">
    <source>
        <dbReference type="ARBA" id="ARBA00008146"/>
    </source>
</evidence>
<evidence type="ECO:0000256" key="8">
    <source>
        <dbReference type="ARBA" id="ARBA00022679"/>
    </source>
</evidence>
<keyword evidence="10" id="KW-0819">tRNA processing</keyword>
<evidence type="ECO:0000313" key="17">
    <source>
        <dbReference type="Proteomes" id="UP001642720"/>
    </source>
</evidence>
<dbReference type="PANTHER" id="PTHR12133">
    <property type="entry name" value="TRNA (ADENINE(58)-N(1))-METHYLTRANSFERASE"/>
    <property type="match status" value="1"/>
</dbReference>
<gene>
    <name evidence="16" type="ORF">CCMA1212_003996</name>
</gene>
<evidence type="ECO:0000256" key="1">
    <source>
        <dbReference type="ARBA" id="ARBA00004123"/>
    </source>
</evidence>
<dbReference type="InterPro" id="IPR001163">
    <property type="entry name" value="Sm_dom_euk/arc"/>
</dbReference>
<evidence type="ECO:0000256" key="7">
    <source>
        <dbReference type="ARBA" id="ARBA00022664"/>
    </source>
</evidence>
<feature type="region of interest" description="Disordered" evidence="14">
    <location>
        <begin position="463"/>
        <end position="492"/>
    </location>
</feature>
<dbReference type="CDD" id="cd01721">
    <property type="entry name" value="Sm_D3"/>
    <property type="match status" value="1"/>
</dbReference>
<keyword evidence="12" id="KW-0539">Nucleus</keyword>
<feature type="region of interest" description="Disordered" evidence="14">
    <location>
        <begin position="73"/>
        <end position="112"/>
    </location>
</feature>
<dbReference type="SMART" id="SM00651">
    <property type="entry name" value="Sm"/>
    <property type="match status" value="1"/>
</dbReference>
<sequence length="635" mass="69918">MTRPSPFLEPGDKTSAGTLAIISLSRDNFLPLTLEKSTGAVDGYLEGATLNTRFGSYPHSTLLDVPWGSQVRASNVDTGSRGKKRRRDATDEDTPIPSQDDEEDSTAANAPVKKAVTAPSGFIYVLRPTPELWTTSLPHRTQVVYTPDYSYILHRIRARPGTRIIEAGAGSGSFTHASVRAVYNGYPRDADDTRGKVFSFEFNEERYQKMQVEIGHHGLDDLVTLTHRNVYNDGFNVNGESLNATAVFLDLPAPWEALHHLSRRKIQKGGKEADADDGSWVSPLDPKQSVYICTFSPCIEQVMRTVTELRTLGWVDVDMVEIANQKINISRERVGVNYPTEKGYNSSPADVAEAVTKLRSLAERNKETSRVQALQAGADGVDSEMDVDSTPSRENPANLNGAAVDMEKPWTQGRLVHRPESELKTHTSYLVFAILPCEWDEEAEAAAMAKWPCGNEKKTIGNLDKQARKEEKRKMLEGKSKKQKKGGDTQATTTTVVVSATATPTDTAIARAPPLVPFSTMTSTIGIPIKLLNEAQGHIITLEITSGQTYRGKLLEAEDNMNVQLKDITVTARDGRVSHLDQVYIRGSHVRFFIVPDMLRNAPMFRSRNVRGRGVGLARGRATVSRARASGGRGR</sequence>
<dbReference type="Proteomes" id="UP001642720">
    <property type="component" value="Unassembled WGS sequence"/>
</dbReference>
<dbReference type="InterPro" id="IPR010920">
    <property type="entry name" value="LSM_dom_sf"/>
</dbReference>
<evidence type="ECO:0000256" key="6">
    <source>
        <dbReference type="ARBA" id="ARBA00022603"/>
    </source>
</evidence>
<dbReference type="EMBL" id="PPTA01000004">
    <property type="protein sequence ID" value="TFB04194.1"/>
    <property type="molecule type" value="Genomic_DNA"/>
</dbReference>
<proteinExistence type="inferred from homology"/>
<keyword evidence="11" id="KW-0508">mRNA splicing</keyword>
<accession>A0ABY2H7G1</accession>
<keyword evidence="9" id="KW-0949">S-adenosyl-L-methionine</keyword>
<feature type="compositionally biased region" description="Acidic residues" evidence="14">
    <location>
        <begin position="90"/>
        <end position="105"/>
    </location>
</feature>
<dbReference type="GeneID" id="300575772"/>
<comment type="caution">
    <text evidence="16">The sequence shown here is derived from an EMBL/GenBank/DDBJ whole genome shotgun (WGS) entry which is preliminary data.</text>
</comment>
<dbReference type="PROSITE" id="PS52002">
    <property type="entry name" value="SM"/>
    <property type="match status" value="1"/>
</dbReference>
<protein>
    <recommendedName>
        <fullName evidence="5">tRNA (adenine(58)-N(1))-methyltransferase catalytic subunit TRM61</fullName>
        <ecNumber evidence="4">2.1.1.220</ecNumber>
    </recommendedName>
    <alternativeName>
        <fullName evidence="13">tRNA(m1A58)-methyltransferase subunit TRM61</fullName>
    </alternativeName>
</protein>
<dbReference type="PANTHER" id="PTHR12133:SF2">
    <property type="entry name" value="TRNA (ADENINE(58)-N(1))-METHYLTRANSFERASE CATALYTIC SUBUNIT TRMT61A"/>
    <property type="match status" value="1"/>
</dbReference>
<evidence type="ECO:0000313" key="16">
    <source>
        <dbReference type="EMBL" id="TFB04194.1"/>
    </source>
</evidence>
<dbReference type="InterPro" id="IPR029063">
    <property type="entry name" value="SAM-dependent_MTases_sf"/>
</dbReference>
<evidence type="ECO:0000256" key="10">
    <source>
        <dbReference type="ARBA" id="ARBA00022694"/>
    </source>
</evidence>
<dbReference type="InterPro" id="IPR034099">
    <property type="entry name" value="SmD3"/>
</dbReference>
<feature type="domain" description="Sm" evidence="15">
    <location>
        <begin position="527"/>
        <end position="599"/>
    </location>
</feature>
<dbReference type="EC" id="2.1.1.220" evidence="4"/>
<organism evidence="16 17">
    <name type="scientific">Trichoderma ghanense</name>
    <dbReference type="NCBI Taxonomy" id="65468"/>
    <lineage>
        <taxon>Eukaryota</taxon>
        <taxon>Fungi</taxon>
        <taxon>Dikarya</taxon>
        <taxon>Ascomycota</taxon>
        <taxon>Pezizomycotina</taxon>
        <taxon>Sordariomycetes</taxon>
        <taxon>Hypocreomycetidae</taxon>
        <taxon>Hypocreales</taxon>
        <taxon>Hypocreaceae</taxon>
        <taxon>Trichoderma</taxon>
    </lineage>
</organism>
<comment type="subcellular location">
    <subcellularLocation>
        <location evidence="2">Cytoplasm</location>
        <location evidence="2">Cytosol</location>
    </subcellularLocation>
    <subcellularLocation>
        <location evidence="1">Nucleus</location>
    </subcellularLocation>
</comment>
<keyword evidence="7" id="KW-0507">mRNA processing</keyword>
<evidence type="ECO:0000259" key="15">
    <source>
        <dbReference type="PROSITE" id="PS52002"/>
    </source>
</evidence>
<dbReference type="InterPro" id="IPR014816">
    <property type="entry name" value="tRNA_MeTrfase_Gcd14"/>
</dbReference>
<feature type="region of interest" description="Disordered" evidence="14">
    <location>
        <begin position="377"/>
        <end position="400"/>
    </location>
</feature>
<dbReference type="Gene3D" id="3.40.50.150">
    <property type="entry name" value="Vaccinia Virus protein VP39"/>
    <property type="match status" value="1"/>
</dbReference>
<evidence type="ECO:0000256" key="12">
    <source>
        <dbReference type="ARBA" id="ARBA00023242"/>
    </source>
</evidence>
<dbReference type="InterPro" id="IPR049470">
    <property type="entry name" value="TRM61_C"/>
</dbReference>
<evidence type="ECO:0000256" key="13">
    <source>
        <dbReference type="ARBA" id="ARBA00033309"/>
    </source>
</evidence>
<evidence type="ECO:0000256" key="9">
    <source>
        <dbReference type="ARBA" id="ARBA00022691"/>
    </source>
</evidence>
<reference evidence="16 17" key="1">
    <citation type="submission" date="2018-01" db="EMBL/GenBank/DDBJ databases">
        <title>Genome characterization of the sugarcane-associated fungus Trichoderma ghanense CCMA-1212 and their application in lignocelulose bioconversion.</title>
        <authorList>
            <person name="Steindorff A.S."/>
            <person name="Mendes T.D."/>
            <person name="Vilela E.S.D."/>
            <person name="Rodrigues D.S."/>
            <person name="Formighieri E.F."/>
            <person name="Melo I.S."/>
            <person name="Favaro L.C.L."/>
        </authorList>
    </citation>
    <scope>NUCLEOTIDE SEQUENCE [LARGE SCALE GENOMIC DNA]</scope>
    <source>
        <strain evidence="16 17">CCMA-1212</strain>
    </source>
</reference>
<evidence type="ECO:0000256" key="11">
    <source>
        <dbReference type="ARBA" id="ARBA00023187"/>
    </source>
</evidence>
<dbReference type="RefSeq" id="XP_073560395.1">
    <property type="nucleotide sequence ID" value="XM_073701322.1"/>
</dbReference>
<dbReference type="InterPro" id="IPR047575">
    <property type="entry name" value="Sm"/>
</dbReference>
<keyword evidence="8" id="KW-0808">Transferase</keyword>
<keyword evidence="6" id="KW-0489">Methyltransferase</keyword>
<dbReference type="PROSITE" id="PS51620">
    <property type="entry name" value="SAM_TRM61"/>
    <property type="match status" value="1"/>
</dbReference>
<name>A0ABY2H7G1_9HYPO</name>